<evidence type="ECO:0008006" key="4">
    <source>
        <dbReference type="Google" id="ProtNLM"/>
    </source>
</evidence>
<evidence type="ECO:0000313" key="2">
    <source>
        <dbReference type="EMBL" id="BCR06411.1"/>
    </source>
</evidence>
<keyword evidence="1" id="KW-1133">Transmembrane helix</keyword>
<organism evidence="2 3">
    <name type="scientific">Desulfuromonas versatilis</name>
    <dbReference type="NCBI Taxonomy" id="2802975"/>
    <lineage>
        <taxon>Bacteria</taxon>
        <taxon>Pseudomonadati</taxon>
        <taxon>Thermodesulfobacteriota</taxon>
        <taxon>Desulfuromonadia</taxon>
        <taxon>Desulfuromonadales</taxon>
        <taxon>Desulfuromonadaceae</taxon>
        <taxon>Desulfuromonas</taxon>
    </lineage>
</organism>
<proteinExistence type="predicted"/>
<protein>
    <recommendedName>
        <fullName evidence="4">Multidrug transporter</fullName>
    </recommendedName>
</protein>
<dbReference type="EMBL" id="AP024355">
    <property type="protein sequence ID" value="BCR06411.1"/>
    <property type="molecule type" value="Genomic_DNA"/>
</dbReference>
<feature type="transmembrane region" description="Helical" evidence="1">
    <location>
        <begin position="124"/>
        <end position="144"/>
    </location>
</feature>
<evidence type="ECO:0000313" key="3">
    <source>
        <dbReference type="Proteomes" id="UP001319827"/>
    </source>
</evidence>
<reference evidence="2 3" key="2">
    <citation type="journal article" date="2021" name="Int. J. Syst. Evol. Microbiol.">
        <title>Isolation and Polyphasic Characterization of Desulfuromonas versatilis sp. Nov., an Electrogenic Bacteria Capable of Versatile Metabolism Isolated from a Graphene Oxide-Reducing Enrichment Culture.</title>
        <authorList>
            <person name="Xie L."/>
            <person name="Yoshida N."/>
            <person name="Ishii S."/>
            <person name="Meng L."/>
        </authorList>
    </citation>
    <scope>NUCLEOTIDE SEQUENCE [LARGE SCALE GENOMIC DNA]</scope>
    <source>
        <strain evidence="2 3">NIT-T3</strain>
    </source>
</reference>
<keyword evidence="3" id="KW-1185">Reference proteome</keyword>
<gene>
    <name evidence="2" type="ORF">DESUT3_34800</name>
</gene>
<evidence type="ECO:0000256" key="1">
    <source>
        <dbReference type="SAM" id="Phobius"/>
    </source>
</evidence>
<feature type="transmembrane region" description="Helical" evidence="1">
    <location>
        <begin position="85"/>
        <end position="104"/>
    </location>
</feature>
<feature type="transmembrane region" description="Helical" evidence="1">
    <location>
        <begin position="156"/>
        <end position="177"/>
    </location>
</feature>
<keyword evidence="1" id="KW-0812">Transmembrane</keyword>
<feature type="transmembrane region" description="Helical" evidence="1">
    <location>
        <begin position="12"/>
        <end position="33"/>
    </location>
</feature>
<name>A0ABM8HWM1_9BACT</name>
<reference evidence="2 3" key="1">
    <citation type="journal article" date="2016" name="C (Basel)">
        <title>Selective Growth of and Electricity Production by Marine Exoelectrogenic Bacteria in Self-Aggregated Hydrogel of Microbially Reduced Graphene Oxide.</title>
        <authorList>
            <person name="Yoshida N."/>
            <person name="Goto Y."/>
            <person name="Miyata Y."/>
        </authorList>
    </citation>
    <scope>NUCLEOTIDE SEQUENCE [LARGE SCALE GENOMIC DNA]</scope>
    <source>
        <strain evidence="2 3">NIT-T3</strain>
    </source>
</reference>
<dbReference type="Proteomes" id="UP001319827">
    <property type="component" value="Chromosome"/>
</dbReference>
<feature type="transmembrane region" description="Helical" evidence="1">
    <location>
        <begin position="197"/>
        <end position="215"/>
    </location>
</feature>
<dbReference type="RefSeq" id="WP_221249791.1">
    <property type="nucleotide sequence ID" value="NZ_AP024355.1"/>
</dbReference>
<keyword evidence="1" id="KW-0472">Membrane</keyword>
<feature type="transmembrane region" description="Helical" evidence="1">
    <location>
        <begin position="53"/>
        <end position="73"/>
    </location>
</feature>
<sequence>MLVLRPQTIARVLGTIVLLLTLGHIIGGLYVYLRGLTVIPWGVALFHFDHEANLPSLYSALALLLAGLLLLAIAHAEKAGRWYRYWLGLGLVFLFLATDEAVMIHEQLMPVLREAFGLSGLLYFAWVIPYGLGLLGLLVIYARFIFSLPAKTRNLFLLSGGIYVLGALVIELFEGAQMEAAGARNLRYQALMSCEELLEMIGVILFIYALSDYIAERLPGLRIGFGNGRSTGAGRPGSIPEHGADP</sequence>
<accession>A0ABM8HWM1</accession>